<evidence type="ECO:0000256" key="7">
    <source>
        <dbReference type="SAM" id="SignalP"/>
    </source>
</evidence>
<feature type="signal peptide" evidence="7">
    <location>
        <begin position="1"/>
        <end position="19"/>
    </location>
</feature>
<proteinExistence type="predicted"/>
<dbReference type="AlphaFoldDB" id="A0A836CNZ1"/>
<keyword evidence="5" id="KW-0949">S-adenosyl-L-methionine</keyword>
<dbReference type="InterPro" id="IPR003358">
    <property type="entry name" value="tRNA_(Gua-N-7)_MeTrfase_Trmb"/>
</dbReference>
<dbReference type="PANTHER" id="PTHR23417">
    <property type="entry name" value="3-DEOXY-D-MANNO-OCTULOSONIC-ACID TRANSFERASE/TRNA GUANINE-N 7 - -METHYLTRANSFERASE"/>
    <property type="match status" value="1"/>
</dbReference>
<feature type="chain" id="PRO_5032571805" description="tRNA (guanine(46)-N(7))-methyltransferase" evidence="7">
    <location>
        <begin position="20"/>
        <end position="351"/>
    </location>
</feature>
<dbReference type="GO" id="GO:0008176">
    <property type="term" value="F:tRNA (guanine(46)-N7)-methyltransferase activity"/>
    <property type="evidence" value="ECO:0007669"/>
    <property type="project" value="UniProtKB-EC"/>
</dbReference>
<keyword evidence="9" id="KW-1185">Reference proteome</keyword>
<keyword evidence="4 8" id="KW-0808">Transferase</keyword>
<evidence type="ECO:0000313" key="9">
    <source>
        <dbReference type="Proteomes" id="UP000664859"/>
    </source>
</evidence>
<reference evidence="8" key="1">
    <citation type="submission" date="2021-02" db="EMBL/GenBank/DDBJ databases">
        <title>First Annotated Genome of the Yellow-green Alga Tribonema minus.</title>
        <authorList>
            <person name="Mahan K.M."/>
        </authorList>
    </citation>
    <scope>NUCLEOTIDE SEQUENCE</scope>
    <source>
        <strain evidence="8">UTEX B ZZ1240</strain>
    </source>
</reference>
<dbReference type="OrthoDB" id="197052at2759"/>
<evidence type="ECO:0000256" key="5">
    <source>
        <dbReference type="ARBA" id="ARBA00022691"/>
    </source>
</evidence>
<dbReference type="PANTHER" id="PTHR23417:SF14">
    <property type="entry name" value="PENTACOTRIPEPTIDE-REPEAT REGION OF PRORP DOMAIN-CONTAINING PROTEIN"/>
    <property type="match status" value="1"/>
</dbReference>
<dbReference type="Proteomes" id="UP000664859">
    <property type="component" value="Unassembled WGS sequence"/>
</dbReference>
<dbReference type="EC" id="2.1.1.33" evidence="2"/>
<dbReference type="InterPro" id="IPR029063">
    <property type="entry name" value="SAM-dependent_MTases_sf"/>
</dbReference>
<evidence type="ECO:0000313" key="8">
    <source>
        <dbReference type="EMBL" id="KAG5192233.1"/>
    </source>
</evidence>
<dbReference type="Gene3D" id="3.40.50.150">
    <property type="entry name" value="Vaccinia Virus protein VP39"/>
    <property type="match status" value="1"/>
</dbReference>
<gene>
    <name evidence="8" type="ORF">JKP88DRAFT_266294</name>
</gene>
<comment type="caution">
    <text evidence="8">The sequence shown here is derived from an EMBL/GenBank/DDBJ whole genome shotgun (WGS) entry which is preliminary data.</text>
</comment>
<keyword evidence="6" id="KW-0819">tRNA processing</keyword>
<dbReference type="Pfam" id="PF02390">
    <property type="entry name" value="Methyltransf_4"/>
    <property type="match status" value="2"/>
</dbReference>
<dbReference type="EMBL" id="JAFCMP010000009">
    <property type="protein sequence ID" value="KAG5192233.1"/>
    <property type="molecule type" value="Genomic_DNA"/>
</dbReference>
<evidence type="ECO:0000256" key="2">
    <source>
        <dbReference type="ARBA" id="ARBA00011977"/>
    </source>
</evidence>
<sequence>MPRQLVLAVAAASCLPVRALQCVPGHAGFQTQYYNHGGRHEAQARSAIDGEEATAALSHLNLSRQERTLARKSRSYRRRQGKLTAAQRRAMRELWPVYGLDILPNEKWDWRHTFQSHTRAAPPRVILDIGFGKGDSILAMARAAPDLCFCGIEVHKPGIGAALQRLGAGIVERRDDLLQADAQALQLDSTTPILCLDDLPPVVTAEVHSAEADVGAIRVLGGGVEQDAVRRRAVKNVRLIYGDAIMVLADSIPEHSLSEVCIFYPDPFPDDPNRRIVRPLVVELLASRLQNGGKLHIATDVEAYAAHIQTVMTSADSKMLGWHGGQLSARPHWRPHTMYERIAFEEGRSTW</sequence>
<dbReference type="PROSITE" id="PS51625">
    <property type="entry name" value="SAM_MT_TRMB"/>
    <property type="match status" value="1"/>
</dbReference>
<keyword evidence="7" id="KW-0732">Signal</keyword>
<keyword evidence="3 8" id="KW-0489">Methyltransferase</keyword>
<accession>A0A836CNZ1</accession>
<dbReference type="GO" id="GO:0043527">
    <property type="term" value="C:tRNA methyltransferase complex"/>
    <property type="evidence" value="ECO:0007669"/>
    <property type="project" value="TreeGrafter"/>
</dbReference>
<comment type="catalytic activity">
    <reaction evidence="1">
        <text>guanosine(46) in tRNA + S-adenosyl-L-methionine = N(7)-methylguanosine(46) in tRNA + S-adenosyl-L-homocysteine</text>
        <dbReference type="Rhea" id="RHEA:42708"/>
        <dbReference type="Rhea" id="RHEA-COMP:10188"/>
        <dbReference type="Rhea" id="RHEA-COMP:10189"/>
        <dbReference type="ChEBI" id="CHEBI:57856"/>
        <dbReference type="ChEBI" id="CHEBI:59789"/>
        <dbReference type="ChEBI" id="CHEBI:74269"/>
        <dbReference type="ChEBI" id="CHEBI:74480"/>
        <dbReference type="EC" id="2.1.1.33"/>
    </reaction>
</comment>
<evidence type="ECO:0000256" key="1">
    <source>
        <dbReference type="ARBA" id="ARBA00000142"/>
    </source>
</evidence>
<name>A0A836CNZ1_9STRA</name>
<dbReference type="SUPFAM" id="SSF53335">
    <property type="entry name" value="S-adenosyl-L-methionine-dependent methyltransferases"/>
    <property type="match status" value="1"/>
</dbReference>
<evidence type="ECO:0000256" key="6">
    <source>
        <dbReference type="ARBA" id="ARBA00022694"/>
    </source>
</evidence>
<evidence type="ECO:0000256" key="4">
    <source>
        <dbReference type="ARBA" id="ARBA00022679"/>
    </source>
</evidence>
<organism evidence="8 9">
    <name type="scientific">Tribonema minus</name>
    <dbReference type="NCBI Taxonomy" id="303371"/>
    <lineage>
        <taxon>Eukaryota</taxon>
        <taxon>Sar</taxon>
        <taxon>Stramenopiles</taxon>
        <taxon>Ochrophyta</taxon>
        <taxon>PX clade</taxon>
        <taxon>Xanthophyceae</taxon>
        <taxon>Tribonematales</taxon>
        <taxon>Tribonemataceae</taxon>
        <taxon>Tribonema</taxon>
    </lineage>
</organism>
<protein>
    <recommendedName>
        <fullName evidence="2">tRNA (guanine(46)-N(7))-methyltransferase</fullName>
        <ecNumber evidence="2">2.1.1.33</ecNumber>
    </recommendedName>
</protein>
<evidence type="ECO:0000256" key="3">
    <source>
        <dbReference type="ARBA" id="ARBA00022603"/>
    </source>
</evidence>
<feature type="non-terminal residue" evidence="8">
    <location>
        <position position="351"/>
    </location>
</feature>